<comment type="caution">
    <text evidence="1">The sequence shown here is derived from an EMBL/GenBank/DDBJ whole genome shotgun (WGS) entry which is preliminary data.</text>
</comment>
<dbReference type="Proteomes" id="UP000792457">
    <property type="component" value="Unassembled WGS sequence"/>
</dbReference>
<reference evidence="1" key="2">
    <citation type="submission" date="2017-10" db="EMBL/GenBank/DDBJ databases">
        <title>Ladona fulva Genome sequencing and assembly.</title>
        <authorList>
            <person name="Murali S."/>
            <person name="Richards S."/>
            <person name="Bandaranaike D."/>
            <person name="Bellair M."/>
            <person name="Blankenburg K."/>
            <person name="Chao H."/>
            <person name="Dinh H."/>
            <person name="Doddapaneni H."/>
            <person name="Dugan-Rocha S."/>
            <person name="Elkadiri S."/>
            <person name="Gnanaolivu R."/>
            <person name="Hernandez B."/>
            <person name="Skinner E."/>
            <person name="Javaid M."/>
            <person name="Lee S."/>
            <person name="Li M."/>
            <person name="Ming W."/>
            <person name="Munidasa M."/>
            <person name="Muniz J."/>
            <person name="Nguyen L."/>
            <person name="Hughes D."/>
            <person name="Osuji N."/>
            <person name="Pu L.-L."/>
            <person name="Puazo M."/>
            <person name="Qu C."/>
            <person name="Quiroz J."/>
            <person name="Raj R."/>
            <person name="Weissenberger G."/>
            <person name="Xin Y."/>
            <person name="Zou X."/>
            <person name="Han Y."/>
            <person name="Worley K."/>
            <person name="Muzny D."/>
            <person name="Gibbs R."/>
        </authorList>
    </citation>
    <scope>NUCLEOTIDE SEQUENCE</scope>
    <source>
        <strain evidence="1">Sampled in the wild</strain>
    </source>
</reference>
<evidence type="ECO:0008006" key="3">
    <source>
        <dbReference type="Google" id="ProtNLM"/>
    </source>
</evidence>
<dbReference type="PANTHER" id="PTHR21301">
    <property type="entry name" value="REVERSE TRANSCRIPTASE"/>
    <property type="match status" value="1"/>
</dbReference>
<gene>
    <name evidence="1" type="ORF">J437_LFUL017917</name>
</gene>
<evidence type="ECO:0000313" key="1">
    <source>
        <dbReference type="EMBL" id="KAG8238076.1"/>
    </source>
</evidence>
<name>A0A8K0KQL7_LADFU</name>
<dbReference type="OrthoDB" id="6782675at2759"/>
<protein>
    <recommendedName>
        <fullName evidence="3">Reverse transcriptase domain-containing protein</fullName>
    </recommendedName>
</protein>
<proteinExistence type="predicted"/>
<keyword evidence="2" id="KW-1185">Reference proteome</keyword>
<evidence type="ECO:0000313" key="2">
    <source>
        <dbReference type="Proteomes" id="UP000792457"/>
    </source>
</evidence>
<dbReference type="AlphaFoldDB" id="A0A8K0KQL7"/>
<accession>A0A8K0KQL7</accession>
<dbReference type="PANTHER" id="PTHR21301:SF10">
    <property type="entry name" value="REVERSE TRANSCRIPTASE DOMAIN-CONTAINING PROTEIN"/>
    <property type="match status" value="1"/>
</dbReference>
<sequence length="265" mass="29729">MDQSRIVVNLTDEILDEPTMAILSRGLNFAPAPRSIPHNDIIGGIEQAIRKLRKDEADEVRSEVAMTLKRAVLPKSNITFKERKELQSLRQNPDIKVLPADKGNATVLLRSDDYHRKIQDILKDPTYRPIHNDPTEAKTRMTISLIKLAEIPAETTKNLRPQAAAPPRLYGLPKIHKAGVPLRPIVSAIGSPTYNLAKYLTKILSPFVGNREHHIENSASFVKILNSIHLDPEDIMVSLDVVSLFTKVPLRETLELLEAHFDKAV</sequence>
<reference evidence="1" key="1">
    <citation type="submission" date="2013-04" db="EMBL/GenBank/DDBJ databases">
        <authorList>
            <person name="Qu J."/>
            <person name="Murali S.C."/>
            <person name="Bandaranaike D."/>
            <person name="Bellair M."/>
            <person name="Blankenburg K."/>
            <person name="Chao H."/>
            <person name="Dinh H."/>
            <person name="Doddapaneni H."/>
            <person name="Downs B."/>
            <person name="Dugan-Rocha S."/>
            <person name="Elkadiri S."/>
            <person name="Gnanaolivu R.D."/>
            <person name="Hernandez B."/>
            <person name="Javaid M."/>
            <person name="Jayaseelan J.C."/>
            <person name="Lee S."/>
            <person name="Li M."/>
            <person name="Ming W."/>
            <person name="Munidasa M."/>
            <person name="Muniz J."/>
            <person name="Nguyen L."/>
            <person name="Ongeri F."/>
            <person name="Osuji N."/>
            <person name="Pu L.-L."/>
            <person name="Puazo M."/>
            <person name="Qu C."/>
            <person name="Quiroz J."/>
            <person name="Raj R."/>
            <person name="Weissenberger G."/>
            <person name="Xin Y."/>
            <person name="Zou X."/>
            <person name="Han Y."/>
            <person name="Richards S."/>
            <person name="Worley K."/>
            <person name="Muzny D."/>
            <person name="Gibbs R."/>
        </authorList>
    </citation>
    <scope>NUCLEOTIDE SEQUENCE</scope>
    <source>
        <strain evidence="1">Sampled in the wild</strain>
    </source>
</reference>
<dbReference type="EMBL" id="KZ309278">
    <property type="protein sequence ID" value="KAG8238076.1"/>
    <property type="molecule type" value="Genomic_DNA"/>
</dbReference>
<organism evidence="1 2">
    <name type="scientific">Ladona fulva</name>
    <name type="common">Scarce chaser dragonfly</name>
    <name type="synonym">Libellula fulva</name>
    <dbReference type="NCBI Taxonomy" id="123851"/>
    <lineage>
        <taxon>Eukaryota</taxon>
        <taxon>Metazoa</taxon>
        <taxon>Ecdysozoa</taxon>
        <taxon>Arthropoda</taxon>
        <taxon>Hexapoda</taxon>
        <taxon>Insecta</taxon>
        <taxon>Pterygota</taxon>
        <taxon>Palaeoptera</taxon>
        <taxon>Odonata</taxon>
        <taxon>Epiprocta</taxon>
        <taxon>Anisoptera</taxon>
        <taxon>Libelluloidea</taxon>
        <taxon>Libellulidae</taxon>
        <taxon>Ladona</taxon>
    </lineage>
</organism>